<dbReference type="InterPro" id="IPR006674">
    <property type="entry name" value="HD_domain"/>
</dbReference>
<evidence type="ECO:0000256" key="3">
    <source>
        <dbReference type="ARBA" id="ARBA00001941"/>
    </source>
</evidence>
<reference evidence="12" key="1">
    <citation type="submission" date="2016-03" db="EMBL/GenBank/DDBJ databases">
        <authorList>
            <person name="Guldener U."/>
        </authorList>
    </citation>
    <scope>NUCLEOTIDE SEQUENCE [LARGE SCALE GENOMIC DNA]</scope>
    <source>
        <strain evidence="12">04CH-RAC-A.6.1</strain>
    </source>
</reference>
<evidence type="ECO:0000256" key="7">
    <source>
        <dbReference type="ARBA" id="ARBA00012964"/>
    </source>
</evidence>
<keyword evidence="9" id="KW-0378">Hydrolase</keyword>
<evidence type="ECO:0000256" key="4">
    <source>
        <dbReference type="ARBA" id="ARBA00004074"/>
    </source>
</evidence>
<dbReference type="PANTHER" id="PTHR11845">
    <property type="entry name" value="5'-DEOXYNUCLEOTIDASE HDDC2"/>
    <property type="match status" value="1"/>
</dbReference>
<evidence type="ECO:0000256" key="8">
    <source>
        <dbReference type="ARBA" id="ARBA00022723"/>
    </source>
</evidence>
<dbReference type="EC" id="3.1.3.89" evidence="7"/>
<dbReference type="InterPro" id="IPR039356">
    <property type="entry name" value="YfbR/HDDC2"/>
</dbReference>
<evidence type="ECO:0000259" key="10">
    <source>
        <dbReference type="SMART" id="SM00471"/>
    </source>
</evidence>
<comment type="catalytic activity">
    <reaction evidence="1">
        <text>a 2'-deoxyribonucleoside 5'-phosphate + H2O = a 2'-deoxyribonucleoside + phosphate</text>
        <dbReference type="Rhea" id="RHEA:36167"/>
        <dbReference type="ChEBI" id="CHEBI:15377"/>
        <dbReference type="ChEBI" id="CHEBI:18274"/>
        <dbReference type="ChEBI" id="CHEBI:43474"/>
        <dbReference type="ChEBI" id="CHEBI:65317"/>
        <dbReference type="EC" id="3.1.3.89"/>
    </reaction>
</comment>
<gene>
    <name evidence="11" type="ORF">RAG0_03043</name>
</gene>
<comment type="similarity">
    <text evidence="5">Belongs to the HDDC2 family.</text>
</comment>
<accession>A0A1E1K2Y6</accession>
<protein>
    <recommendedName>
        <fullName evidence="7">5'-deoxynucleotidase</fullName>
        <ecNumber evidence="7">3.1.3.89</ecNumber>
    </recommendedName>
</protein>
<dbReference type="OrthoDB" id="442176at2759"/>
<dbReference type="SMART" id="SM00471">
    <property type="entry name" value="HDc"/>
    <property type="match status" value="1"/>
</dbReference>
<evidence type="ECO:0000256" key="9">
    <source>
        <dbReference type="ARBA" id="ARBA00022801"/>
    </source>
</evidence>
<comment type="subunit">
    <text evidence="6">Homodimer.</text>
</comment>
<dbReference type="Gene3D" id="3.40.50.300">
    <property type="entry name" value="P-loop containing nucleotide triphosphate hydrolases"/>
    <property type="match status" value="1"/>
</dbReference>
<comment type="function">
    <text evidence="4">Catalyzes the dephosphorylation of the nucleoside 5'-monophosphates deoxyadenosine monophosphate (dAMP), deoxycytidine monophosphate (dCMP), deoxyguanosine monophosphate (dGMP) and deoxythymidine monophosphate (dTMP).</text>
</comment>
<dbReference type="InterPro" id="IPR003607">
    <property type="entry name" value="HD/PDEase_dom"/>
</dbReference>
<evidence type="ECO:0000313" key="12">
    <source>
        <dbReference type="Proteomes" id="UP000178912"/>
    </source>
</evidence>
<dbReference type="EMBL" id="FJUX01000012">
    <property type="protein sequence ID" value="CZS92468.1"/>
    <property type="molecule type" value="Genomic_DNA"/>
</dbReference>
<dbReference type="PANTHER" id="PTHR11845:SF13">
    <property type="entry name" value="5'-DEOXYNUCLEOTIDASE HDDC2"/>
    <property type="match status" value="1"/>
</dbReference>
<dbReference type="Proteomes" id="UP000178912">
    <property type="component" value="Unassembled WGS sequence"/>
</dbReference>
<evidence type="ECO:0000256" key="5">
    <source>
        <dbReference type="ARBA" id="ARBA00009999"/>
    </source>
</evidence>
<sequence length="368" mass="41997">MDTLVLEHKLPNTPFPADDMATAKAIMTILHEVENLKRLPRSGWAIKHIPNPESVAEHSFRLAVMTFFAPADLDRPRLLAMAIVHDLGELFAGDYTPHDKLPKGKTFYLSEDWATSILPNHPAPRYWIELWQEYEERQTAEARWLYDADKMESVIQSREYTGRGYPNLDEFLGLIPKFTTSHMATWGKVLHEEIKHDQVQQRRVPIIFVTGLASIDTTTHSRYLSEEFDGLYLSLSDILLQKSMDAADPEAEFAALYLKKGLETSPVGYMTDLFKDKVDEGAQSGKRCVVIDGFPKTAKQLRSFVEKIQEGLVILLTSADRQPRDSDYTIRTMEELEGQQAERLFKKINCSEEHFKRTLQAAVGSHLV</sequence>
<evidence type="ECO:0000256" key="1">
    <source>
        <dbReference type="ARBA" id="ARBA00001638"/>
    </source>
</evidence>
<dbReference type="GO" id="GO:0005737">
    <property type="term" value="C:cytoplasm"/>
    <property type="evidence" value="ECO:0007669"/>
    <property type="project" value="TreeGrafter"/>
</dbReference>
<dbReference type="GO" id="GO:0002953">
    <property type="term" value="F:5'-deoxynucleotidase activity"/>
    <property type="evidence" value="ECO:0007669"/>
    <property type="project" value="UniProtKB-EC"/>
</dbReference>
<dbReference type="SUPFAM" id="SSF52540">
    <property type="entry name" value="P-loop containing nucleoside triphosphate hydrolases"/>
    <property type="match status" value="1"/>
</dbReference>
<dbReference type="InterPro" id="IPR027417">
    <property type="entry name" value="P-loop_NTPase"/>
</dbReference>
<evidence type="ECO:0000256" key="2">
    <source>
        <dbReference type="ARBA" id="ARBA00001936"/>
    </source>
</evidence>
<organism evidence="11 12">
    <name type="scientific">Rhynchosporium agropyri</name>
    <dbReference type="NCBI Taxonomy" id="914238"/>
    <lineage>
        <taxon>Eukaryota</taxon>
        <taxon>Fungi</taxon>
        <taxon>Dikarya</taxon>
        <taxon>Ascomycota</taxon>
        <taxon>Pezizomycotina</taxon>
        <taxon>Leotiomycetes</taxon>
        <taxon>Helotiales</taxon>
        <taxon>Ploettnerulaceae</taxon>
        <taxon>Rhynchosporium</taxon>
    </lineage>
</organism>
<comment type="cofactor">
    <cofactor evidence="2">
        <name>Mn(2+)</name>
        <dbReference type="ChEBI" id="CHEBI:29035"/>
    </cofactor>
</comment>
<evidence type="ECO:0000313" key="11">
    <source>
        <dbReference type="EMBL" id="CZS92468.1"/>
    </source>
</evidence>
<keyword evidence="12" id="KW-1185">Reference proteome</keyword>
<comment type="cofactor">
    <cofactor evidence="3">
        <name>Co(2+)</name>
        <dbReference type="ChEBI" id="CHEBI:48828"/>
    </cofactor>
</comment>
<feature type="domain" description="HD/PDEase" evidence="10">
    <location>
        <begin position="51"/>
        <end position="163"/>
    </location>
</feature>
<proteinExistence type="inferred from homology"/>
<evidence type="ECO:0000256" key="6">
    <source>
        <dbReference type="ARBA" id="ARBA00011738"/>
    </source>
</evidence>
<dbReference type="AlphaFoldDB" id="A0A1E1K2Y6"/>
<keyword evidence="8" id="KW-0479">Metal-binding</keyword>
<dbReference type="GO" id="GO:0046872">
    <property type="term" value="F:metal ion binding"/>
    <property type="evidence" value="ECO:0007669"/>
    <property type="project" value="UniProtKB-KW"/>
</dbReference>
<dbReference type="Gene3D" id="1.10.3210.10">
    <property type="entry name" value="Hypothetical protein af1432"/>
    <property type="match status" value="1"/>
</dbReference>
<dbReference type="SUPFAM" id="SSF109604">
    <property type="entry name" value="HD-domain/PDEase-like"/>
    <property type="match status" value="1"/>
</dbReference>
<name>A0A1E1K2Y6_9HELO</name>
<dbReference type="Pfam" id="PF13023">
    <property type="entry name" value="HD_3"/>
    <property type="match status" value="1"/>
</dbReference>